<evidence type="ECO:0000313" key="3">
    <source>
        <dbReference type="Proteomes" id="UP000033448"/>
    </source>
</evidence>
<dbReference type="AlphaFoldDB" id="A0A0F0L1Z2"/>
<feature type="signal peptide" evidence="1">
    <location>
        <begin position="1"/>
        <end position="27"/>
    </location>
</feature>
<protein>
    <recommendedName>
        <fullName evidence="4">Secreted protein</fullName>
    </recommendedName>
</protein>
<name>A0A0F0L1Z2_9MICO</name>
<evidence type="ECO:0000256" key="1">
    <source>
        <dbReference type="SAM" id="SignalP"/>
    </source>
</evidence>
<proteinExistence type="predicted"/>
<comment type="caution">
    <text evidence="2">The sequence shown here is derived from an EMBL/GenBank/DDBJ whole genome shotgun (WGS) entry which is preliminary data.</text>
</comment>
<reference evidence="2 3" key="1">
    <citation type="submission" date="2015-02" db="EMBL/GenBank/DDBJ databases">
        <title>Draft genome sequences of ten Microbacterium spp. with emphasis on heavy metal contaminated environments.</title>
        <authorList>
            <person name="Corretto E."/>
        </authorList>
    </citation>
    <scope>NUCLEOTIDE SEQUENCE [LARGE SCALE GENOMIC DNA]</scope>
    <source>
        <strain evidence="2 3">DSM 23848</strain>
    </source>
</reference>
<evidence type="ECO:0008006" key="4">
    <source>
        <dbReference type="Google" id="ProtNLM"/>
    </source>
</evidence>
<keyword evidence="3" id="KW-1185">Reference proteome</keyword>
<dbReference type="OrthoDB" id="4203292at2"/>
<organism evidence="2 3">
    <name type="scientific">Microbacterium azadirachtae</name>
    <dbReference type="NCBI Taxonomy" id="582680"/>
    <lineage>
        <taxon>Bacteria</taxon>
        <taxon>Bacillati</taxon>
        <taxon>Actinomycetota</taxon>
        <taxon>Actinomycetes</taxon>
        <taxon>Micrococcales</taxon>
        <taxon>Microbacteriaceae</taxon>
        <taxon>Microbacterium</taxon>
    </lineage>
</organism>
<dbReference type="Proteomes" id="UP000033448">
    <property type="component" value="Unassembled WGS sequence"/>
</dbReference>
<accession>A0A0F0L1Z2</accession>
<dbReference type="PATRIC" id="fig|582680.7.peg.650"/>
<dbReference type="EMBL" id="JYIT01000057">
    <property type="protein sequence ID" value="KJL27162.1"/>
    <property type="molecule type" value="Genomic_DNA"/>
</dbReference>
<sequence length="209" mass="21643">MRTKKKFGLAIAAAFALVIAVPAAASADSGEGAPPSDTSDLAAQIANAPDLRYVSVAEAVEEFGFDPSAPVESTPSSDESGLVLTPMNEWWGCEWDGKADYPHVTNGEASVHGYWVYKSGSCPSTADITANLQALGCSSLGCTWITQATGTATAVTPGSGTGHWATPHKACANSNPVGWRGEVYVGLTNFWHPYGPSYGAQVDLSCSPA</sequence>
<evidence type="ECO:0000313" key="2">
    <source>
        <dbReference type="EMBL" id="KJL27162.1"/>
    </source>
</evidence>
<feature type="chain" id="PRO_5002445036" description="Secreted protein" evidence="1">
    <location>
        <begin position="28"/>
        <end position="209"/>
    </location>
</feature>
<dbReference type="RefSeq" id="WP_045249372.1">
    <property type="nucleotide sequence ID" value="NZ_CBFSJS010000010.1"/>
</dbReference>
<gene>
    <name evidence="2" type="ORF">RL72_00630</name>
</gene>
<keyword evidence="1" id="KW-0732">Signal</keyword>